<dbReference type="InterPro" id="IPR045079">
    <property type="entry name" value="Oxoprolinase-like"/>
</dbReference>
<evidence type="ECO:0000259" key="1">
    <source>
        <dbReference type="Pfam" id="PF02538"/>
    </source>
</evidence>
<dbReference type="RefSeq" id="WP_345539570.1">
    <property type="nucleotide sequence ID" value="NZ_BAABGJ010000058.1"/>
</dbReference>
<evidence type="ECO:0000313" key="2">
    <source>
        <dbReference type="EMBL" id="GAA4349060.1"/>
    </source>
</evidence>
<dbReference type="InterPro" id="IPR003692">
    <property type="entry name" value="Hydantoinase_B"/>
</dbReference>
<dbReference type="PANTHER" id="PTHR11365:SF23">
    <property type="entry name" value="HYPOTHETICAL 5-OXOPROLINASE (EUROFUNG)-RELATED"/>
    <property type="match status" value="1"/>
</dbReference>
<name>A0ABP8I0V1_9BURK</name>
<accession>A0ABP8I0V1</accession>
<reference evidence="3" key="1">
    <citation type="journal article" date="2019" name="Int. J. Syst. Evol. Microbiol.">
        <title>The Global Catalogue of Microorganisms (GCM) 10K type strain sequencing project: providing services to taxonomists for standard genome sequencing and annotation.</title>
        <authorList>
            <consortium name="The Broad Institute Genomics Platform"/>
            <consortium name="The Broad Institute Genome Sequencing Center for Infectious Disease"/>
            <person name="Wu L."/>
            <person name="Ma J."/>
        </authorList>
    </citation>
    <scope>NUCLEOTIDE SEQUENCE [LARGE SCALE GENOMIC DNA]</scope>
    <source>
        <strain evidence="3">JCM 17804</strain>
    </source>
</reference>
<protein>
    <submittedName>
        <fullName evidence="2">Hydantoinase B/oxoprolinase family protein</fullName>
    </submittedName>
</protein>
<sequence length="670" mass="71545">MSTNKHVELVRESLVAVVNEMRANIIHSSYSSIIYEGHDFSCALLSADGKLVAQGLDDNPLHIFAVPYSTARVLEAFAGDIQEGDIFLHNDPYTGGTHLNDVLMLYPVFHEGRLVMFAAARCHWGDVGGMTPGSLSGRVRDIYQEGMRIVPTRICERGRMNEAFLELLFANMRIRQEREGDFRTMLGTSRKAAEHVQRLYRRFGAAAIEGSIGELMKRAERVMRERIAAVPDGIYYAEGYLDNNGHENEPLIARLKLTIEEDRVIADFSGSSPQTAGPTNVGPAMAFNALALTVKSFLDPHSPVNHGSFEPLQIINPPGSFLNATLPAPCGGMVECRAVMVSVLVSALGQAMPQRRAGDLKGGANHVYISGRTDAGDMFLLYEYPAGGTGATANTDGNHGTRAWPDGDFNAVWGAEVLEAQAPVQVAAYGIREGSGGVGEHRGGCGIRRDLKVLAGGASLSVLSDKNIIPPYGVAGGGSGACNRFVVLRGTEVIEPSSIPGKVGGFILQAGDIVRIESAGGGGWGDPLGRDAALVAADVHRGYLSPQQARARYGVELAADGTPDRDATRETRAGLRDGRTRLAVAPGTDTFEGPRRTINLPADVRRRLRIAPGDLVELNTAAAGSALRAWVGTQDTQEHKLALGPIATAILGLRDGDSVEVRAAAQEVDR</sequence>
<dbReference type="PANTHER" id="PTHR11365">
    <property type="entry name" value="5-OXOPROLINASE RELATED"/>
    <property type="match status" value="1"/>
</dbReference>
<evidence type="ECO:0000313" key="3">
    <source>
        <dbReference type="Proteomes" id="UP001500975"/>
    </source>
</evidence>
<dbReference type="EMBL" id="BAABGJ010000058">
    <property type="protein sequence ID" value="GAA4349060.1"/>
    <property type="molecule type" value="Genomic_DNA"/>
</dbReference>
<dbReference type="Pfam" id="PF02538">
    <property type="entry name" value="Hydantoinase_B"/>
    <property type="match status" value="1"/>
</dbReference>
<gene>
    <name evidence="2" type="ORF">GCM10023165_35480</name>
</gene>
<organism evidence="2 3">
    <name type="scientific">Variovorax defluvii</name>
    <dbReference type="NCBI Taxonomy" id="913761"/>
    <lineage>
        <taxon>Bacteria</taxon>
        <taxon>Pseudomonadati</taxon>
        <taxon>Pseudomonadota</taxon>
        <taxon>Betaproteobacteria</taxon>
        <taxon>Burkholderiales</taxon>
        <taxon>Comamonadaceae</taxon>
        <taxon>Variovorax</taxon>
    </lineage>
</organism>
<proteinExistence type="predicted"/>
<comment type="caution">
    <text evidence="2">The sequence shown here is derived from an EMBL/GenBank/DDBJ whole genome shotgun (WGS) entry which is preliminary data.</text>
</comment>
<dbReference type="Proteomes" id="UP001500975">
    <property type="component" value="Unassembled WGS sequence"/>
</dbReference>
<feature type="domain" description="Hydantoinase B/oxoprolinase" evidence="1">
    <location>
        <begin position="7"/>
        <end position="527"/>
    </location>
</feature>
<keyword evidence="3" id="KW-1185">Reference proteome</keyword>